<dbReference type="Proteomes" id="UP000010878">
    <property type="component" value="Chromosome"/>
</dbReference>
<dbReference type="eggNOG" id="arCOG08979">
    <property type="taxonomic scope" value="Archaea"/>
</dbReference>
<sequence>MIKETLEYLAFLRCNDGFVFRNEDDEEYFGDGWNGLLVVQDLPEETASLEEQAESEIKILQAAELEEQLAQVLKRKL</sequence>
<proteinExistence type="predicted"/>
<accession>L0JXK5</accession>
<dbReference type="HOGENOM" id="CLU_2629828_0_0_2"/>
<reference evidence="1 2" key="1">
    <citation type="submission" date="2012-11" db="EMBL/GenBank/DDBJ databases">
        <title>FINISHED of Natronococcus occultus SP4, DSM 3396.</title>
        <authorList>
            <consortium name="DOE Joint Genome Institute"/>
            <person name="Eisen J."/>
            <person name="Huntemann M."/>
            <person name="Wei C.-L."/>
            <person name="Han J."/>
            <person name="Detter J.C."/>
            <person name="Han C."/>
            <person name="Tapia R."/>
            <person name="Chen A."/>
            <person name="Kyrpides N."/>
            <person name="Mavromatis K."/>
            <person name="Markowitz V."/>
            <person name="Szeto E."/>
            <person name="Ivanova N."/>
            <person name="Mikhailova N."/>
            <person name="Ovchinnikova G."/>
            <person name="Pagani I."/>
            <person name="Pati A."/>
            <person name="Goodwin L."/>
            <person name="Nordberg H.P."/>
            <person name="Cantor M.N."/>
            <person name="Hua S.X."/>
            <person name="Woyke T."/>
            <person name="Eisen J."/>
            <person name="Klenk H.-P."/>
            <person name="Klenk H.-P."/>
        </authorList>
    </citation>
    <scope>NUCLEOTIDE SEQUENCE [LARGE SCALE GENOMIC DNA]</scope>
    <source>
        <strain evidence="1 2">SP4</strain>
    </source>
</reference>
<evidence type="ECO:0000313" key="2">
    <source>
        <dbReference type="Proteomes" id="UP000010878"/>
    </source>
</evidence>
<keyword evidence="2" id="KW-1185">Reference proteome</keyword>
<dbReference type="EMBL" id="CP003929">
    <property type="protein sequence ID" value="AGB37035.1"/>
    <property type="molecule type" value="Genomic_DNA"/>
</dbReference>
<protein>
    <submittedName>
        <fullName evidence="1">Uncharacterized protein</fullName>
    </submittedName>
</protein>
<evidence type="ECO:0000313" key="1">
    <source>
        <dbReference type="EMBL" id="AGB37035.1"/>
    </source>
</evidence>
<name>L0JXK5_9EURY</name>
<dbReference type="KEGG" id="nou:Natoc_1199"/>
<dbReference type="AlphaFoldDB" id="L0JXK5"/>
<dbReference type="STRING" id="694430.Natoc_1199"/>
<gene>
    <name evidence="1" type="ORF">Natoc_1199</name>
</gene>
<organism evidence="1 2">
    <name type="scientific">Natronococcus occultus SP4</name>
    <dbReference type="NCBI Taxonomy" id="694430"/>
    <lineage>
        <taxon>Archaea</taxon>
        <taxon>Methanobacteriati</taxon>
        <taxon>Methanobacteriota</taxon>
        <taxon>Stenosarchaea group</taxon>
        <taxon>Halobacteria</taxon>
        <taxon>Halobacteriales</taxon>
        <taxon>Natrialbaceae</taxon>
        <taxon>Natronococcus</taxon>
    </lineage>
</organism>